<dbReference type="KEGG" id="doa:AXF15_08820"/>
<feature type="domain" description="CBS" evidence="3">
    <location>
        <begin position="8"/>
        <end position="64"/>
    </location>
</feature>
<dbReference type="STRING" id="888061.AXF15_08820"/>
<organism evidence="4 5">
    <name type="scientific">Desulfomicrobium orale DSM 12838</name>
    <dbReference type="NCBI Taxonomy" id="888061"/>
    <lineage>
        <taxon>Bacteria</taxon>
        <taxon>Pseudomonadati</taxon>
        <taxon>Thermodesulfobacteriota</taxon>
        <taxon>Desulfovibrionia</taxon>
        <taxon>Desulfovibrionales</taxon>
        <taxon>Desulfomicrobiaceae</taxon>
        <taxon>Desulfomicrobium</taxon>
    </lineage>
</organism>
<dbReference type="PANTHER" id="PTHR43080">
    <property type="entry name" value="CBS DOMAIN-CONTAINING PROTEIN CBSX3, MITOCHONDRIAL"/>
    <property type="match status" value="1"/>
</dbReference>
<feature type="domain" description="CBS" evidence="3">
    <location>
        <begin position="83"/>
        <end position="139"/>
    </location>
</feature>
<evidence type="ECO:0000259" key="3">
    <source>
        <dbReference type="PROSITE" id="PS51371"/>
    </source>
</evidence>
<dbReference type="Gene3D" id="3.10.580.10">
    <property type="entry name" value="CBS-domain"/>
    <property type="match status" value="1"/>
</dbReference>
<dbReference type="Proteomes" id="UP000063964">
    <property type="component" value="Chromosome"/>
</dbReference>
<dbReference type="RefSeq" id="WP_066606195.1">
    <property type="nucleotide sequence ID" value="NZ_CP014230.1"/>
</dbReference>
<evidence type="ECO:0000313" key="4">
    <source>
        <dbReference type="EMBL" id="AMD93193.1"/>
    </source>
</evidence>
<accession>A0A0X8JRH1</accession>
<proteinExistence type="predicted"/>
<dbReference type="AlphaFoldDB" id="A0A0X8JRH1"/>
<dbReference type="PROSITE" id="PS51371">
    <property type="entry name" value="CBS"/>
    <property type="match status" value="2"/>
</dbReference>
<keyword evidence="5" id="KW-1185">Reference proteome</keyword>
<reference evidence="5" key="1">
    <citation type="submission" date="2016-02" db="EMBL/GenBank/DDBJ databases">
        <authorList>
            <person name="Holder M.E."/>
            <person name="Ajami N.J."/>
            <person name="Petrosino J.F."/>
        </authorList>
    </citation>
    <scope>NUCLEOTIDE SEQUENCE [LARGE SCALE GENOMIC DNA]</scope>
    <source>
        <strain evidence="5">DSM 12838</strain>
    </source>
</reference>
<gene>
    <name evidence="4" type="ORF">AXF15_08820</name>
</gene>
<dbReference type="InterPro" id="IPR051257">
    <property type="entry name" value="Diverse_CBS-Domain"/>
</dbReference>
<dbReference type="SMART" id="SM00116">
    <property type="entry name" value="CBS"/>
    <property type="match status" value="2"/>
</dbReference>
<evidence type="ECO:0000256" key="1">
    <source>
        <dbReference type="ARBA" id="ARBA00023122"/>
    </source>
</evidence>
<keyword evidence="1 2" id="KW-0129">CBS domain</keyword>
<dbReference type="OrthoDB" id="5453522at2"/>
<evidence type="ECO:0000313" key="5">
    <source>
        <dbReference type="Proteomes" id="UP000063964"/>
    </source>
</evidence>
<dbReference type="PANTHER" id="PTHR43080:SF2">
    <property type="entry name" value="CBS DOMAIN-CONTAINING PROTEIN"/>
    <property type="match status" value="1"/>
</dbReference>
<dbReference type="EMBL" id="CP014230">
    <property type="protein sequence ID" value="AMD93193.1"/>
    <property type="molecule type" value="Genomic_DNA"/>
</dbReference>
<name>A0A0X8JRH1_9BACT</name>
<protein>
    <recommendedName>
        <fullName evidence="3">CBS domain-containing protein</fullName>
    </recommendedName>
</protein>
<dbReference type="Pfam" id="PF00571">
    <property type="entry name" value="CBS"/>
    <property type="match status" value="2"/>
</dbReference>
<dbReference type="InterPro" id="IPR000644">
    <property type="entry name" value="CBS_dom"/>
</dbReference>
<dbReference type="SUPFAM" id="SSF54631">
    <property type="entry name" value="CBS-domain pair"/>
    <property type="match status" value="1"/>
</dbReference>
<dbReference type="InterPro" id="IPR046342">
    <property type="entry name" value="CBS_dom_sf"/>
</dbReference>
<sequence>MFLVKNIMTRDVFTLTQTDSLSAARDLMDLARIRHIPIVDGQGNFAGLLTHRDILAAAVSELAGINRRTQDEIEAGIPIREIMQRDVCTVSADMPLKEAAKLLLEEKYGCLPVVSGKKLCGIITEADFLRLTIELMEAVEPED</sequence>
<dbReference type="CDD" id="cd04584">
    <property type="entry name" value="CBS_pair_AcuB_like"/>
    <property type="match status" value="1"/>
</dbReference>
<evidence type="ECO:0000256" key="2">
    <source>
        <dbReference type="PROSITE-ProRule" id="PRU00703"/>
    </source>
</evidence>